<gene>
    <name evidence="2" type="ORF">FNA67_10360</name>
</gene>
<evidence type="ECO:0000313" key="2">
    <source>
        <dbReference type="EMBL" id="QEE20548.1"/>
    </source>
</evidence>
<dbReference type="InterPro" id="IPR043129">
    <property type="entry name" value="ATPase_NBD"/>
</dbReference>
<evidence type="ECO:0000313" key="3">
    <source>
        <dbReference type="Proteomes" id="UP000321062"/>
    </source>
</evidence>
<dbReference type="Pfam" id="PF13412">
    <property type="entry name" value="HTH_24"/>
    <property type="match status" value="1"/>
</dbReference>
<comment type="similarity">
    <text evidence="1">Belongs to the ROK (NagC/XylR) family.</text>
</comment>
<proteinExistence type="inferred from homology"/>
<dbReference type="InterPro" id="IPR036390">
    <property type="entry name" value="WH_DNA-bd_sf"/>
</dbReference>
<dbReference type="InterPro" id="IPR036388">
    <property type="entry name" value="WH-like_DNA-bd_sf"/>
</dbReference>
<dbReference type="AlphaFoldDB" id="A0A5B9DPR7"/>
<sequence length="409" mass="42498">MRESSVAPTARISRQFSLRAVMETIVHDGPISRASIAKQTGLSKQTISEIVRQLEEEGWVRETGRTQGHVGRSAVTYELVPTAAYIVAVDLGGTKVRVAVCDLTCQIIAQDVAPTDPRGGHFVVEQIAALSRKVAATRDVPFERVQVAVIGAPGVPERGTGRVLLAPNIRDFDSIDVAAALSSALGAEVMLENDVNLAVLGENWLGGGQGIENLAYVALGTGVGGGLILGGQLIRGAGNAAGELGFLPFGADPFDTESLRAGAYERVVASVGIMRRYRELAQAEASVPEIFELANAGDASALTVLNDTANYLAFGIGAICAMANPEKVILGGSIGGRPELIERVKTFLPLCFPSPVQVEASQLGTHATLIGAAAIGLSHLHNTLFGADAPNGKISLPPANAVSISGVLQ</sequence>
<reference evidence="2 3" key="1">
    <citation type="journal article" date="2015" name="Int. J. Syst. Evol. Microbiol.">
        <title>Youhaiella tibetensis gen. nov., sp. nov., isolated from subsurface sediment.</title>
        <authorList>
            <person name="Wang Y.X."/>
            <person name="Huang F.Q."/>
            <person name="Nogi Y."/>
            <person name="Pang S.J."/>
            <person name="Wang P.K."/>
            <person name="Lv J."/>
        </authorList>
    </citation>
    <scope>NUCLEOTIDE SEQUENCE [LARGE SCALE GENOMIC DNA]</scope>
    <source>
        <strain evidence="3">fig4</strain>
    </source>
</reference>
<dbReference type="PANTHER" id="PTHR18964:SF149">
    <property type="entry name" value="BIFUNCTIONAL UDP-N-ACETYLGLUCOSAMINE 2-EPIMERASE_N-ACETYLMANNOSAMINE KINASE"/>
    <property type="match status" value="1"/>
</dbReference>
<accession>A0A5B9DPR7</accession>
<dbReference type="Gene3D" id="3.30.420.40">
    <property type="match status" value="2"/>
</dbReference>
<name>A0A5B9DPR7_9HYPH</name>
<evidence type="ECO:0000256" key="1">
    <source>
        <dbReference type="ARBA" id="ARBA00006479"/>
    </source>
</evidence>
<dbReference type="OrthoDB" id="37575at2"/>
<dbReference type="SUPFAM" id="SSF53067">
    <property type="entry name" value="Actin-like ATPase domain"/>
    <property type="match status" value="1"/>
</dbReference>
<dbReference type="Pfam" id="PF00480">
    <property type="entry name" value="ROK"/>
    <property type="match status" value="1"/>
</dbReference>
<dbReference type="SUPFAM" id="SSF46785">
    <property type="entry name" value="Winged helix' DNA-binding domain"/>
    <property type="match status" value="1"/>
</dbReference>
<protein>
    <submittedName>
        <fullName evidence="2">ROK family transcriptional regulator</fullName>
    </submittedName>
</protein>
<dbReference type="KEGG" id="yti:FNA67_10360"/>
<dbReference type="Proteomes" id="UP000321062">
    <property type="component" value="Chromosome"/>
</dbReference>
<dbReference type="EMBL" id="CP041690">
    <property type="protein sequence ID" value="QEE20548.1"/>
    <property type="molecule type" value="Genomic_DNA"/>
</dbReference>
<dbReference type="Gene3D" id="1.10.10.10">
    <property type="entry name" value="Winged helix-like DNA-binding domain superfamily/Winged helix DNA-binding domain"/>
    <property type="match status" value="1"/>
</dbReference>
<dbReference type="InterPro" id="IPR000600">
    <property type="entry name" value="ROK"/>
</dbReference>
<dbReference type="PANTHER" id="PTHR18964">
    <property type="entry name" value="ROK (REPRESSOR, ORF, KINASE) FAMILY"/>
    <property type="match status" value="1"/>
</dbReference>
<organism evidence="2 3">
    <name type="scientific">Paradevosia tibetensis</name>
    <dbReference type="NCBI Taxonomy" id="1447062"/>
    <lineage>
        <taxon>Bacteria</taxon>
        <taxon>Pseudomonadati</taxon>
        <taxon>Pseudomonadota</taxon>
        <taxon>Alphaproteobacteria</taxon>
        <taxon>Hyphomicrobiales</taxon>
        <taxon>Devosiaceae</taxon>
        <taxon>Paradevosia</taxon>
    </lineage>
</organism>
<keyword evidence="3" id="KW-1185">Reference proteome</keyword>